<dbReference type="RefSeq" id="XP_022246120.1">
    <property type="nucleotide sequence ID" value="XM_022390412.1"/>
</dbReference>
<evidence type="ECO:0000256" key="1">
    <source>
        <dbReference type="ARBA" id="ARBA00022741"/>
    </source>
</evidence>
<evidence type="ECO:0000256" key="5">
    <source>
        <dbReference type="SAM" id="MobiDB-lite"/>
    </source>
</evidence>
<dbReference type="Gene3D" id="1.10.510.10">
    <property type="entry name" value="Transferase(Phosphotransferase) domain 1"/>
    <property type="match status" value="1"/>
</dbReference>
<feature type="non-terminal residue" evidence="8">
    <location>
        <position position="451"/>
    </location>
</feature>
<protein>
    <submittedName>
        <fullName evidence="8">Maternal embryonic leucine zipper kinase-like</fullName>
    </submittedName>
</protein>
<dbReference type="CDD" id="cd14341">
    <property type="entry name" value="UBA_MELK"/>
    <property type="match status" value="1"/>
</dbReference>
<evidence type="ECO:0000256" key="4">
    <source>
        <dbReference type="RuleBase" id="RU000304"/>
    </source>
</evidence>
<feature type="domain" description="Protein kinase" evidence="6">
    <location>
        <begin position="19"/>
        <end position="271"/>
    </location>
</feature>
<dbReference type="InterPro" id="IPR017441">
    <property type="entry name" value="Protein_kinase_ATP_BS"/>
</dbReference>
<dbReference type="PANTHER" id="PTHR24346">
    <property type="entry name" value="MAP/MICROTUBULE AFFINITY-REGULATING KINASE"/>
    <property type="match status" value="1"/>
</dbReference>
<feature type="binding site" evidence="3">
    <location>
        <position position="48"/>
    </location>
    <ligand>
        <name>ATP</name>
        <dbReference type="ChEBI" id="CHEBI:30616"/>
    </ligand>
</feature>
<evidence type="ECO:0000313" key="8">
    <source>
        <dbReference type="RefSeq" id="XP_022246120.1"/>
    </source>
</evidence>
<dbReference type="InterPro" id="IPR008271">
    <property type="entry name" value="Ser/Thr_kinase_AS"/>
</dbReference>
<dbReference type="SMART" id="SM00220">
    <property type="entry name" value="S_TKc"/>
    <property type="match status" value="1"/>
</dbReference>
<feature type="region of interest" description="Disordered" evidence="5">
    <location>
        <begin position="386"/>
        <end position="451"/>
    </location>
</feature>
<gene>
    <name evidence="8" type="primary">LOC106463012</name>
</gene>
<dbReference type="Proteomes" id="UP000694941">
    <property type="component" value="Unplaced"/>
</dbReference>
<keyword evidence="4" id="KW-0808">Transferase</keyword>
<evidence type="ECO:0000256" key="2">
    <source>
        <dbReference type="ARBA" id="ARBA00022840"/>
    </source>
</evidence>
<reference evidence="8" key="1">
    <citation type="submission" date="2025-08" db="UniProtKB">
        <authorList>
            <consortium name="RefSeq"/>
        </authorList>
    </citation>
    <scope>IDENTIFICATION</scope>
    <source>
        <tissue evidence="8">Muscle</tissue>
    </source>
</reference>
<dbReference type="SUPFAM" id="SSF56112">
    <property type="entry name" value="Protein kinase-like (PK-like)"/>
    <property type="match status" value="1"/>
</dbReference>
<dbReference type="InterPro" id="IPR011009">
    <property type="entry name" value="Kinase-like_dom_sf"/>
</dbReference>
<dbReference type="PROSITE" id="PS00108">
    <property type="entry name" value="PROTEIN_KINASE_ST"/>
    <property type="match status" value="1"/>
</dbReference>
<evidence type="ECO:0000259" key="6">
    <source>
        <dbReference type="PROSITE" id="PS50011"/>
    </source>
</evidence>
<dbReference type="Pfam" id="PF00069">
    <property type="entry name" value="Pkinase"/>
    <property type="match status" value="1"/>
</dbReference>
<name>A0ABM1SR64_LIMPO</name>
<dbReference type="PROSITE" id="PS50011">
    <property type="entry name" value="PROTEIN_KINASE_DOM"/>
    <property type="match status" value="1"/>
</dbReference>
<keyword evidence="4" id="KW-0723">Serine/threonine-protein kinase</keyword>
<accession>A0ABM1SR64</accession>
<organism evidence="7 8">
    <name type="scientific">Limulus polyphemus</name>
    <name type="common">Atlantic horseshoe crab</name>
    <dbReference type="NCBI Taxonomy" id="6850"/>
    <lineage>
        <taxon>Eukaryota</taxon>
        <taxon>Metazoa</taxon>
        <taxon>Ecdysozoa</taxon>
        <taxon>Arthropoda</taxon>
        <taxon>Chelicerata</taxon>
        <taxon>Merostomata</taxon>
        <taxon>Xiphosura</taxon>
        <taxon>Limulidae</taxon>
        <taxon>Limulus</taxon>
    </lineage>
</organism>
<evidence type="ECO:0000313" key="7">
    <source>
        <dbReference type="Proteomes" id="UP000694941"/>
    </source>
</evidence>
<dbReference type="InterPro" id="IPR048637">
    <property type="entry name" value="MELK_UBA"/>
</dbReference>
<dbReference type="GeneID" id="106463012"/>
<sequence>METNMPSKSSSYAVLEGQYTLHETIGTGGFAKVKLGTHVLTGDKVAIKIMDKRLLGEDLPRVKLEIEALKELSHQHICKLYQKIEIENKIFLILEYCPGGELFDYIVERDRLEEKEARVFFRQIVSAVAYIHNKGYAHRDLKPENLLLDDEQNLKLIDFGLCARPKGGMETHLETCCGSPAYAAPELISGQEYLGNEADIWSLGVLLFALLCGYLPFDDDNVSTLYKKIQNGEYECPFWLSQKSKQLLHRLLQVNPKHRITVTELLTDPWLMEGFTEPVLWKNPFKTSKLDEECLIELSMYYGKPRTVIVEEIMQRNFTYISATYSLLLQRKAKGQRIRLESDTTPLREIKPINRSLYSEFGTQKLSMSPSFHSSMDSGLNDADLLLLGSPKKDDESDSLAIKQPLPPTKTRQEAQQHKDSDKENFVRPRVPTPRKLNKNRSPPAKTIKCE</sequence>
<feature type="compositionally biased region" description="Basic and acidic residues" evidence="5">
    <location>
        <begin position="411"/>
        <end position="427"/>
    </location>
</feature>
<comment type="similarity">
    <text evidence="4">Belongs to the protein kinase superfamily.</text>
</comment>
<proteinExistence type="inferred from homology"/>
<keyword evidence="1 3" id="KW-0547">Nucleotide-binding</keyword>
<keyword evidence="4" id="KW-0418">Kinase</keyword>
<dbReference type="InterPro" id="IPR000719">
    <property type="entry name" value="Prot_kinase_dom"/>
</dbReference>
<keyword evidence="2 3" id="KW-0067">ATP-binding</keyword>
<keyword evidence="7" id="KW-1185">Reference proteome</keyword>
<dbReference type="PANTHER" id="PTHR24346:SF30">
    <property type="entry name" value="MATERNAL EMBRYONIC LEUCINE ZIPPER KINASE"/>
    <property type="match status" value="1"/>
</dbReference>
<dbReference type="Pfam" id="PF21594">
    <property type="entry name" value="UBA_MELK"/>
    <property type="match status" value="1"/>
</dbReference>
<evidence type="ECO:0000256" key="3">
    <source>
        <dbReference type="PROSITE-ProRule" id="PRU10141"/>
    </source>
</evidence>
<dbReference type="PROSITE" id="PS00107">
    <property type="entry name" value="PROTEIN_KINASE_ATP"/>
    <property type="match status" value="1"/>
</dbReference>